<reference evidence="2" key="1">
    <citation type="submission" date="2021-11" db="EMBL/GenBank/DDBJ databases">
        <authorList>
            <person name="Herlambang A."/>
            <person name="Guo Y."/>
            <person name="Takashima Y."/>
            <person name="Nishizawa T."/>
        </authorList>
    </citation>
    <scope>NUCLEOTIDE SEQUENCE</scope>
    <source>
        <strain evidence="2">E1425</strain>
    </source>
</reference>
<dbReference type="Proteomes" id="UP000827284">
    <property type="component" value="Unassembled WGS sequence"/>
</dbReference>
<dbReference type="InterPro" id="IPR028031">
    <property type="entry name" value="DUF4460"/>
</dbReference>
<evidence type="ECO:0000259" key="1">
    <source>
        <dbReference type="Pfam" id="PF14687"/>
    </source>
</evidence>
<comment type="caution">
    <text evidence="2">The sequence shown here is derived from an EMBL/GenBank/DDBJ whole genome shotgun (WGS) entry which is preliminary data.</text>
</comment>
<dbReference type="InterPro" id="IPR027986">
    <property type="entry name" value="TCAIM"/>
</dbReference>
<evidence type="ECO:0000313" key="2">
    <source>
        <dbReference type="EMBL" id="GJJ68952.1"/>
    </source>
</evidence>
<feature type="domain" description="DUF4460" evidence="1">
    <location>
        <begin position="19"/>
        <end position="104"/>
    </location>
</feature>
<keyword evidence="3" id="KW-1185">Reference proteome</keyword>
<dbReference type="AlphaFoldDB" id="A0A9P3H2P5"/>
<sequence>MRAPQLLKQSAGEIRQVYLQQYLKLFLRRVHPDLFQHHPKEQLQNSNSLQDLLPLVHAVKDPSLNPARPSTSKADSNTAKLLFYYREKMAPSATDSSKSTSAELVAVEHTLPLINTKISTDQESSGNVKAEALERELKSWEMVQSFLGLCQKVGVPIKGSDQEEIDRLVQESKEATKKSHARGRVPQKPLGEIFQEELQNSFSGSAGHVGARSTLDDISTQANLGKMAGSVPVLDAQSMIRSNPLLFKSPDMSKAKLSKLVRRWIHWQEEDLGESQKPFRLGHWWRKVPVMVLATAHERKEVLARSTSQGPNEPSAKGMLIVDQEMSKQEMVDYLETHLDSVQAHYKDLLLRAASSSRH</sequence>
<reference evidence="2" key="2">
    <citation type="journal article" date="2022" name="Microbiol. Resour. Announc.">
        <title>Whole-Genome Sequence of Entomortierella parvispora E1425, a Mucoromycotan Fungus Associated with Burkholderiaceae-Related Endosymbiotic Bacteria.</title>
        <authorList>
            <person name="Herlambang A."/>
            <person name="Guo Y."/>
            <person name="Takashima Y."/>
            <person name="Narisawa K."/>
            <person name="Ohta H."/>
            <person name="Nishizawa T."/>
        </authorList>
    </citation>
    <scope>NUCLEOTIDE SEQUENCE</scope>
    <source>
        <strain evidence="2">E1425</strain>
    </source>
</reference>
<proteinExistence type="predicted"/>
<dbReference type="GO" id="GO:0005739">
    <property type="term" value="C:mitochondrion"/>
    <property type="evidence" value="ECO:0007669"/>
    <property type="project" value="TreeGrafter"/>
</dbReference>
<dbReference type="Pfam" id="PF14687">
    <property type="entry name" value="DUF4460"/>
    <property type="match status" value="1"/>
</dbReference>
<dbReference type="PANTHER" id="PTHR31596:SF1">
    <property type="entry name" value="T-CELL ACTIVATION INHIBITOR, MITOCHONDRIAL"/>
    <property type="match status" value="1"/>
</dbReference>
<accession>A0A9P3H2P5</accession>
<dbReference type="OrthoDB" id="2396601at2759"/>
<name>A0A9P3H2P5_9FUNG</name>
<protein>
    <recommendedName>
        <fullName evidence="1">DUF4460 domain-containing protein</fullName>
    </recommendedName>
</protein>
<evidence type="ECO:0000313" key="3">
    <source>
        <dbReference type="Proteomes" id="UP000827284"/>
    </source>
</evidence>
<dbReference type="EMBL" id="BQFW01000002">
    <property type="protein sequence ID" value="GJJ68952.1"/>
    <property type="molecule type" value="Genomic_DNA"/>
</dbReference>
<dbReference type="PANTHER" id="PTHR31596">
    <property type="entry name" value="T-CELL ACTIVATION INHIBITOR, MITOCHONDRIAL"/>
    <property type="match status" value="1"/>
</dbReference>
<organism evidence="2 3">
    <name type="scientific">Entomortierella parvispora</name>
    <dbReference type="NCBI Taxonomy" id="205924"/>
    <lineage>
        <taxon>Eukaryota</taxon>
        <taxon>Fungi</taxon>
        <taxon>Fungi incertae sedis</taxon>
        <taxon>Mucoromycota</taxon>
        <taxon>Mortierellomycotina</taxon>
        <taxon>Mortierellomycetes</taxon>
        <taxon>Mortierellales</taxon>
        <taxon>Mortierellaceae</taxon>
        <taxon>Entomortierella</taxon>
    </lineage>
</organism>
<gene>
    <name evidence="2" type="ORF">EMPS_01298</name>
</gene>